<dbReference type="GO" id="GO:0046872">
    <property type="term" value="F:metal ion binding"/>
    <property type="evidence" value="ECO:0007669"/>
    <property type="project" value="UniProtKB-KW"/>
</dbReference>
<keyword evidence="2" id="KW-0479">Metal-binding</keyword>
<dbReference type="OrthoDB" id="9812949at2"/>
<evidence type="ECO:0000313" key="5">
    <source>
        <dbReference type="EMBL" id="PHM62784.1"/>
    </source>
</evidence>
<dbReference type="PANTHER" id="PTHR43462">
    <property type="entry name" value="ALANYL-TRNA EDITING PROTEIN"/>
    <property type="match status" value="1"/>
</dbReference>
<keyword evidence="3" id="KW-0862">Zinc</keyword>
<evidence type="ECO:0000313" key="6">
    <source>
        <dbReference type="Proteomes" id="UP000222168"/>
    </source>
</evidence>
<gene>
    <name evidence="5" type="ORF">Xish_02002</name>
</gene>
<protein>
    <submittedName>
        <fullName evidence="5">Alanyl-tRNA synthetase</fullName>
    </submittedName>
</protein>
<accession>A0A2D0KH80</accession>
<dbReference type="GO" id="GO:0004812">
    <property type="term" value="F:aminoacyl-tRNA ligase activity"/>
    <property type="evidence" value="ECO:0007669"/>
    <property type="project" value="UniProtKB-KW"/>
</dbReference>
<evidence type="ECO:0000256" key="1">
    <source>
        <dbReference type="ARBA" id="ARBA00001947"/>
    </source>
</evidence>
<dbReference type="Proteomes" id="UP000222168">
    <property type="component" value="Unassembled WGS sequence"/>
</dbReference>
<dbReference type="Gene3D" id="2.40.30.130">
    <property type="match status" value="1"/>
</dbReference>
<dbReference type="Pfam" id="PF07973">
    <property type="entry name" value="tRNA_SAD"/>
    <property type="match status" value="1"/>
</dbReference>
<dbReference type="AlphaFoldDB" id="A0A2D0KH80"/>
<dbReference type="GO" id="GO:0043039">
    <property type="term" value="P:tRNA aminoacylation"/>
    <property type="evidence" value="ECO:0007669"/>
    <property type="project" value="InterPro"/>
</dbReference>
<organism evidence="5 6">
    <name type="scientific">Xenorhabdus ishibashii</name>
    <dbReference type="NCBI Taxonomy" id="1034471"/>
    <lineage>
        <taxon>Bacteria</taxon>
        <taxon>Pseudomonadati</taxon>
        <taxon>Pseudomonadota</taxon>
        <taxon>Gammaproteobacteria</taxon>
        <taxon>Enterobacterales</taxon>
        <taxon>Morganellaceae</taxon>
        <taxon>Xenorhabdus</taxon>
    </lineage>
</organism>
<keyword evidence="5" id="KW-0436">Ligase</keyword>
<evidence type="ECO:0000259" key="4">
    <source>
        <dbReference type="Pfam" id="PF07973"/>
    </source>
</evidence>
<name>A0A2D0KH80_9GAMM</name>
<keyword evidence="5" id="KW-0030">Aminoacyl-tRNA synthetase</keyword>
<dbReference type="InterPro" id="IPR018163">
    <property type="entry name" value="Thr/Ala-tRNA-synth_IIc_edit"/>
</dbReference>
<evidence type="ECO:0000256" key="2">
    <source>
        <dbReference type="ARBA" id="ARBA00022723"/>
    </source>
</evidence>
<comment type="caution">
    <text evidence="5">The sequence shown here is derived from an EMBL/GenBank/DDBJ whole genome shotgun (WGS) entry which is preliminary data.</text>
</comment>
<dbReference type="Gene3D" id="3.30.980.10">
    <property type="entry name" value="Threonyl-trna Synthetase, Chain A, domain 2"/>
    <property type="match status" value="1"/>
</dbReference>
<feature type="domain" description="Threonyl/alanyl tRNA synthetase SAD" evidence="4">
    <location>
        <begin position="172"/>
        <end position="213"/>
    </location>
</feature>
<dbReference type="SUPFAM" id="SSF50447">
    <property type="entry name" value="Translation proteins"/>
    <property type="match status" value="1"/>
</dbReference>
<comment type="cofactor">
    <cofactor evidence="1">
        <name>Zn(2+)</name>
        <dbReference type="ChEBI" id="CHEBI:29105"/>
    </cofactor>
</comment>
<sequence length="228" mass="25590">MTQIQRYLDDTYCFFCTSEIIASGSDDWGNWFILKENIFHPQGGGQPSDIGWVNDIAVQIRKQPTTGQVAIYPELPLRCSLGDKMISKVSVADRISHAALHTTGHLLDWELRQYGWIATKGHHFPGESRVEFSPTGNQTIPLHQLPLQDIEAAISIKLSDGKQVKTWYEGNIRLCLIEDTEPTSCAGTHVDNLKKINEFSIKSAKVKKGILRISYDASHIFLRSNHAS</sequence>
<dbReference type="PANTHER" id="PTHR43462:SF2">
    <property type="entry name" value="THREONYL AND ALANYL TRNA SYNTHETASE SECOND ADDITIONAL DOMAIN-CONTAINING PROTEIN"/>
    <property type="match status" value="1"/>
</dbReference>
<reference evidence="5 6" key="1">
    <citation type="journal article" date="2017" name="Nat. Microbiol.">
        <title>Natural product diversity associated with the nematode symbionts Photorhabdus and Xenorhabdus.</title>
        <authorList>
            <person name="Tobias N.J."/>
            <person name="Wolff H."/>
            <person name="Djahanschiri B."/>
            <person name="Grundmann F."/>
            <person name="Kronenwerth M."/>
            <person name="Shi Y.M."/>
            <person name="Simonyi S."/>
            <person name="Grun P."/>
            <person name="Shapiro-Ilan D."/>
            <person name="Pidot S.J."/>
            <person name="Stinear T.P."/>
            <person name="Ebersberger I."/>
            <person name="Bode H.B."/>
        </authorList>
    </citation>
    <scope>NUCLEOTIDE SEQUENCE [LARGE SCALE GENOMIC DNA]</scope>
    <source>
        <strain evidence="5 6">DSM 22670</strain>
    </source>
</reference>
<dbReference type="InterPro" id="IPR012947">
    <property type="entry name" value="tRNA_SAD"/>
</dbReference>
<keyword evidence="6" id="KW-1185">Reference proteome</keyword>
<dbReference type="InterPro" id="IPR051335">
    <property type="entry name" value="Alanyl-tRNA_Editing_Enzymes"/>
</dbReference>
<dbReference type="InterPro" id="IPR009000">
    <property type="entry name" value="Transl_B-barrel_sf"/>
</dbReference>
<dbReference type="GO" id="GO:0005524">
    <property type="term" value="F:ATP binding"/>
    <property type="evidence" value="ECO:0007669"/>
    <property type="project" value="InterPro"/>
</dbReference>
<evidence type="ECO:0000256" key="3">
    <source>
        <dbReference type="ARBA" id="ARBA00022833"/>
    </source>
</evidence>
<dbReference type="RefSeq" id="WP_099117723.1">
    <property type="nucleotide sequence ID" value="NZ_NJAK01000001.1"/>
</dbReference>
<proteinExistence type="predicted"/>
<dbReference type="SUPFAM" id="SSF55186">
    <property type="entry name" value="ThrRS/AlaRS common domain"/>
    <property type="match status" value="1"/>
</dbReference>
<dbReference type="EMBL" id="NJAK01000001">
    <property type="protein sequence ID" value="PHM62784.1"/>
    <property type="molecule type" value="Genomic_DNA"/>
</dbReference>